<evidence type="ECO:0000313" key="9">
    <source>
        <dbReference type="EMBL" id="KRL89775.1"/>
    </source>
</evidence>
<feature type="domain" description="Aspartate/glutamate/uridylate kinase" evidence="8">
    <location>
        <begin position="3"/>
        <end position="232"/>
    </location>
</feature>
<comment type="similarity">
    <text evidence="1">Belongs to the aspartokinase family.</text>
</comment>
<keyword evidence="4" id="KW-0547">Nucleotide-binding</keyword>
<dbReference type="Proteomes" id="UP000050816">
    <property type="component" value="Unassembled WGS sequence"/>
</dbReference>
<keyword evidence="3" id="KW-0808">Transferase</keyword>
<sequence>MENLIVQKFSGKVMQDVTTRQLAIRQVKEVLATGHRVIAVVSAPKGPAQPYATASLEKLVGGDFSALQPRELAQLVGTGEVIAMSLMVNEMRQQGLNVVGLTGPQAGIYTNDHYQKAQIARLDKQPIEQAFSSDAQVVVVAGFQGQNAAGQLTTLEVGGSDITAAVLAAAFGAQRLDLFVDVSPAKSLRLKQVAGPTLTTTLTYQQLAHSAGAQVIHPQALSIAQQAALPLRLQLVNRQGEATWTIVKPA</sequence>
<dbReference type="RefSeq" id="WP_056954889.1">
    <property type="nucleotide sequence ID" value="NZ_AZFK01000042.1"/>
</dbReference>
<keyword evidence="5 9" id="KW-0418">Kinase</keyword>
<dbReference type="EC" id="2.7.2.4" evidence="2"/>
<evidence type="ECO:0000256" key="4">
    <source>
        <dbReference type="ARBA" id="ARBA00022741"/>
    </source>
</evidence>
<dbReference type="PATRIC" id="fig|1423760.3.peg.1694"/>
<dbReference type="Gene3D" id="3.40.1160.10">
    <property type="entry name" value="Acetylglutamate kinase-like"/>
    <property type="match status" value="1"/>
</dbReference>
<comment type="catalytic activity">
    <reaction evidence="7">
        <text>L-aspartate + ATP = 4-phospho-L-aspartate + ADP</text>
        <dbReference type="Rhea" id="RHEA:23776"/>
        <dbReference type="ChEBI" id="CHEBI:29991"/>
        <dbReference type="ChEBI" id="CHEBI:30616"/>
        <dbReference type="ChEBI" id="CHEBI:57535"/>
        <dbReference type="ChEBI" id="CHEBI:456216"/>
        <dbReference type="EC" id="2.7.2.4"/>
    </reaction>
</comment>
<evidence type="ECO:0000256" key="3">
    <source>
        <dbReference type="ARBA" id="ARBA00022679"/>
    </source>
</evidence>
<dbReference type="SUPFAM" id="SSF53633">
    <property type="entry name" value="Carbamate kinase-like"/>
    <property type="match status" value="1"/>
</dbReference>
<evidence type="ECO:0000256" key="7">
    <source>
        <dbReference type="ARBA" id="ARBA00047872"/>
    </source>
</evidence>
<dbReference type="GO" id="GO:0009090">
    <property type="term" value="P:homoserine biosynthetic process"/>
    <property type="evidence" value="ECO:0007669"/>
    <property type="project" value="TreeGrafter"/>
</dbReference>
<evidence type="ECO:0000256" key="1">
    <source>
        <dbReference type="ARBA" id="ARBA00010122"/>
    </source>
</evidence>
<comment type="caution">
    <text evidence="9">The sequence shown here is derived from an EMBL/GenBank/DDBJ whole genome shotgun (WGS) entry which is preliminary data.</text>
</comment>
<dbReference type="Pfam" id="PF00696">
    <property type="entry name" value="AA_kinase"/>
    <property type="match status" value="1"/>
</dbReference>
<evidence type="ECO:0000256" key="5">
    <source>
        <dbReference type="ARBA" id="ARBA00022777"/>
    </source>
</evidence>
<evidence type="ECO:0000259" key="8">
    <source>
        <dbReference type="Pfam" id="PF00696"/>
    </source>
</evidence>
<gene>
    <name evidence="9" type="ORF">FC43_GL001621</name>
</gene>
<dbReference type="GO" id="GO:0009089">
    <property type="term" value="P:lysine biosynthetic process via diaminopimelate"/>
    <property type="evidence" value="ECO:0007669"/>
    <property type="project" value="TreeGrafter"/>
</dbReference>
<evidence type="ECO:0000256" key="2">
    <source>
        <dbReference type="ARBA" id="ARBA00013059"/>
    </source>
</evidence>
<organism evidence="9 10">
    <name type="scientific">Limosilactobacillus ingluviei DSM 15946</name>
    <dbReference type="NCBI Taxonomy" id="1423760"/>
    <lineage>
        <taxon>Bacteria</taxon>
        <taxon>Bacillati</taxon>
        <taxon>Bacillota</taxon>
        <taxon>Bacilli</taxon>
        <taxon>Lactobacillales</taxon>
        <taxon>Lactobacillaceae</taxon>
        <taxon>Limosilactobacillus</taxon>
    </lineage>
</organism>
<keyword evidence="6" id="KW-0067">ATP-binding</keyword>
<dbReference type="PANTHER" id="PTHR21499:SF3">
    <property type="entry name" value="ASPARTOKINASE"/>
    <property type="match status" value="1"/>
</dbReference>
<dbReference type="EMBL" id="AZFK01000042">
    <property type="protein sequence ID" value="KRL89775.1"/>
    <property type="molecule type" value="Genomic_DNA"/>
</dbReference>
<reference evidence="9 10" key="1">
    <citation type="journal article" date="2015" name="Genome Announc.">
        <title>Expanding the biotechnology potential of lactobacilli through comparative genomics of 213 strains and associated genera.</title>
        <authorList>
            <person name="Sun Z."/>
            <person name="Harris H.M."/>
            <person name="McCann A."/>
            <person name="Guo C."/>
            <person name="Argimon S."/>
            <person name="Zhang W."/>
            <person name="Yang X."/>
            <person name="Jeffery I.B."/>
            <person name="Cooney J.C."/>
            <person name="Kagawa T.F."/>
            <person name="Liu W."/>
            <person name="Song Y."/>
            <person name="Salvetti E."/>
            <person name="Wrobel A."/>
            <person name="Rasinkangas P."/>
            <person name="Parkhill J."/>
            <person name="Rea M.C."/>
            <person name="O'Sullivan O."/>
            <person name="Ritari J."/>
            <person name="Douillard F.P."/>
            <person name="Paul Ross R."/>
            <person name="Yang R."/>
            <person name="Briner A.E."/>
            <person name="Felis G.E."/>
            <person name="de Vos W.M."/>
            <person name="Barrangou R."/>
            <person name="Klaenhammer T.R."/>
            <person name="Caufield P.W."/>
            <person name="Cui Y."/>
            <person name="Zhang H."/>
            <person name="O'Toole P.W."/>
        </authorList>
    </citation>
    <scope>NUCLEOTIDE SEQUENCE [LARGE SCALE GENOMIC DNA]</scope>
    <source>
        <strain evidence="9 10">DSM 15946</strain>
    </source>
</reference>
<dbReference type="AlphaFoldDB" id="A0A0R1U8X3"/>
<evidence type="ECO:0000313" key="10">
    <source>
        <dbReference type="Proteomes" id="UP000050816"/>
    </source>
</evidence>
<dbReference type="GO" id="GO:0005829">
    <property type="term" value="C:cytosol"/>
    <property type="evidence" value="ECO:0007669"/>
    <property type="project" value="TreeGrafter"/>
</dbReference>
<protein>
    <recommendedName>
        <fullName evidence="2">aspartate kinase</fullName>
        <ecNumber evidence="2">2.7.2.4</ecNumber>
    </recommendedName>
</protein>
<dbReference type="GO" id="GO:0004072">
    <property type="term" value="F:aspartate kinase activity"/>
    <property type="evidence" value="ECO:0007669"/>
    <property type="project" value="UniProtKB-EC"/>
</dbReference>
<dbReference type="InterPro" id="IPR036393">
    <property type="entry name" value="AceGlu_kinase-like_sf"/>
</dbReference>
<dbReference type="InterPro" id="IPR001048">
    <property type="entry name" value="Asp/Glu/Uridylate_kinase"/>
</dbReference>
<name>A0A0R1U8X3_9LACO</name>
<dbReference type="PANTHER" id="PTHR21499">
    <property type="entry name" value="ASPARTATE KINASE"/>
    <property type="match status" value="1"/>
</dbReference>
<proteinExistence type="inferred from homology"/>
<dbReference type="GO" id="GO:0005524">
    <property type="term" value="F:ATP binding"/>
    <property type="evidence" value="ECO:0007669"/>
    <property type="project" value="UniProtKB-KW"/>
</dbReference>
<evidence type="ECO:0000256" key="6">
    <source>
        <dbReference type="ARBA" id="ARBA00022840"/>
    </source>
</evidence>
<accession>A0A0R1U8X3</accession>